<comment type="caution">
    <text evidence="4">The sequence shown here is derived from an EMBL/GenBank/DDBJ whole genome shotgun (WGS) entry which is preliminary data.</text>
</comment>
<reference evidence="4" key="2">
    <citation type="submission" date="2020-09" db="EMBL/GenBank/DDBJ databases">
        <authorList>
            <person name="Sun Q."/>
            <person name="Kim S."/>
        </authorList>
    </citation>
    <scope>NUCLEOTIDE SEQUENCE</scope>
    <source>
        <strain evidence="4">KCTC 12988</strain>
    </source>
</reference>
<accession>A0A918TS72</accession>
<dbReference type="AlphaFoldDB" id="A0A918TS72"/>
<feature type="compositionally biased region" description="Gly residues" evidence="2">
    <location>
        <begin position="47"/>
        <end position="56"/>
    </location>
</feature>
<dbReference type="PROSITE" id="PS50102">
    <property type="entry name" value="RRM"/>
    <property type="match status" value="1"/>
</dbReference>
<feature type="region of interest" description="Disordered" evidence="2">
    <location>
        <begin position="95"/>
        <end position="153"/>
    </location>
</feature>
<dbReference type="SUPFAM" id="SSF54928">
    <property type="entry name" value="RNA-binding domain, RBD"/>
    <property type="match status" value="1"/>
</dbReference>
<dbReference type="RefSeq" id="WP_189570289.1">
    <property type="nucleotide sequence ID" value="NZ_BMXI01000010.1"/>
</dbReference>
<dbReference type="PANTHER" id="PTHR48025">
    <property type="entry name" value="OS02G0815200 PROTEIN"/>
    <property type="match status" value="1"/>
</dbReference>
<feature type="region of interest" description="Disordered" evidence="2">
    <location>
        <begin position="1"/>
        <end position="80"/>
    </location>
</feature>
<protein>
    <recommendedName>
        <fullName evidence="3">RRM domain-containing protein</fullName>
    </recommendedName>
</protein>
<dbReference type="InterPro" id="IPR012677">
    <property type="entry name" value="Nucleotide-bd_a/b_plait_sf"/>
</dbReference>
<evidence type="ECO:0000256" key="1">
    <source>
        <dbReference type="ARBA" id="ARBA00022884"/>
    </source>
</evidence>
<feature type="compositionally biased region" description="Basic and acidic residues" evidence="2">
    <location>
        <begin position="272"/>
        <end position="282"/>
    </location>
</feature>
<dbReference type="Proteomes" id="UP000644507">
    <property type="component" value="Unassembled WGS sequence"/>
</dbReference>
<evidence type="ECO:0000256" key="2">
    <source>
        <dbReference type="SAM" id="MobiDB-lite"/>
    </source>
</evidence>
<evidence type="ECO:0000259" key="3">
    <source>
        <dbReference type="PROSITE" id="PS50102"/>
    </source>
</evidence>
<sequence>MSEQNENRNSRNRNGGNRNRNRSGGNGGQRNRNGNGRNGNGKNRNRNGGGGNGGGDRSPSQQRNELQPSRGRRAKPKPLTFWQKILKAIGIYKEPTAKPAGGNQRGPAKKTAAKKSGRVAGGGRVDQKGGTAKKSGQKPRRERKPAPPTKVETPRLYVGNLSYDTTEYDLEELFKGVGSVRKVELVYNRHTHKSKGYGFVNMANMEEAERAVEVLHDQPFMGRKLIVNGARSKGPNDGAKKKVEGGDSPQPQAQEEAKPAATEAPAEVPAEEEVHSLAPDKE</sequence>
<dbReference type="InterPro" id="IPR000504">
    <property type="entry name" value="RRM_dom"/>
</dbReference>
<dbReference type="PANTHER" id="PTHR48025:SF1">
    <property type="entry name" value="RRM DOMAIN-CONTAINING PROTEIN"/>
    <property type="match status" value="1"/>
</dbReference>
<gene>
    <name evidence="4" type="ORF">GCM10007100_24540</name>
</gene>
<evidence type="ECO:0000313" key="5">
    <source>
        <dbReference type="Proteomes" id="UP000644507"/>
    </source>
</evidence>
<feature type="compositionally biased region" description="Polar residues" evidence="2">
    <location>
        <begin position="58"/>
        <end position="67"/>
    </location>
</feature>
<dbReference type="InterPro" id="IPR035979">
    <property type="entry name" value="RBD_domain_sf"/>
</dbReference>
<feature type="region of interest" description="Disordered" evidence="2">
    <location>
        <begin position="227"/>
        <end position="282"/>
    </location>
</feature>
<keyword evidence="1" id="KW-0694">RNA-binding</keyword>
<feature type="domain" description="RRM" evidence="3">
    <location>
        <begin position="154"/>
        <end position="232"/>
    </location>
</feature>
<organism evidence="4 5">
    <name type="scientific">Roseibacillus persicicus</name>
    <dbReference type="NCBI Taxonomy" id="454148"/>
    <lineage>
        <taxon>Bacteria</taxon>
        <taxon>Pseudomonadati</taxon>
        <taxon>Verrucomicrobiota</taxon>
        <taxon>Verrucomicrobiia</taxon>
        <taxon>Verrucomicrobiales</taxon>
        <taxon>Verrucomicrobiaceae</taxon>
        <taxon>Roseibacillus</taxon>
    </lineage>
</organism>
<dbReference type="Gene3D" id="3.30.70.330">
    <property type="match status" value="1"/>
</dbReference>
<dbReference type="GO" id="GO:0003729">
    <property type="term" value="F:mRNA binding"/>
    <property type="evidence" value="ECO:0007669"/>
    <property type="project" value="TreeGrafter"/>
</dbReference>
<dbReference type="InterPro" id="IPR050502">
    <property type="entry name" value="Euk_RNA-bind_prot"/>
</dbReference>
<feature type="compositionally biased region" description="Basic residues" evidence="2">
    <location>
        <begin position="107"/>
        <end position="117"/>
    </location>
</feature>
<keyword evidence="5" id="KW-1185">Reference proteome</keyword>
<proteinExistence type="predicted"/>
<dbReference type="EMBL" id="BMXI01000010">
    <property type="protein sequence ID" value="GHC56828.1"/>
    <property type="molecule type" value="Genomic_DNA"/>
</dbReference>
<evidence type="ECO:0000313" key="4">
    <source>
        <dbReference type="EMBL" id="GHC56828.1"/>
    </source>
</evidence>
<reference evidence="4" key="1">
    <citation type="journal article" date="2014" name="Int. J. Syst. Evol. Microbiol.">
        <title>Complete genome sequence of Corynebacterium casei LMG S-19264T (=DSM 44701T), isolated from a smear-ripened cheese.</title>
        <authorList>
            <consortium name="US DOE Joint Genome Institute (JGI-PGF)"/>
            <person name="Walter F."/>
            <person name="Albersmeier A."/>
            <person name="Kalinowski J."/>
            <person name="Ruckert C."/>
        </authorList>
    </citation>
    <scope>NUCLEOTIDE SEQUENCE</scope>
    <source>
        <strain evidence="4">KCTC 12988</strain>
    </source>
</reference>
<dbReference type="SMART" id="SM00360">
    <property type="entry name" value="RRM"/>
    <property type="match status" value="1"/>
</dbReference>
<dbReference type="Pfam" id="PF00076">
    <property type="entry name" value="RRM_1"/>
    <property type="match status" value="1"/>
</dbReference>
<feature type="compositionally biased region" description="Low complexity" evidence="2">
    <location>
        <begin position="249"/>
        <end position="268"/>
    </location>
</feature>
<name>A0A918TS72_9BACT</name>